<dbReference type="RefSeq" id="XP_002932199.1">
    <property type="nucleotide sequence ID" value="XM_002932153.5"/>
</dbReference>
<dbReference type="KEGG" id="xtr:100488874"/>
<dbReference type="AlphaFoldDB" id="A0A8J0QLP3"/>
<dbReference type="OMA" id="EKNSIHE"/>
<organism evidence="2 3">
    <name type="scientific">Xenopus tropicalis</name>
    <name type="common">Western clawed frog</name>
    <name type="synonym">Silurana tropicalis</name>
    <dbReference type="NCBI Taxonomy" id="8364"/>
    <lineage>
        <taxon>Eukaryota</taxon>
        <taxon>Metazoa</taxon>
        <taxon>Chordata</taxon>
        <taxon>Craniata</taxon>
        <taxon>Vertebrata</taxon>
        <taxon>Euteleostomi</taxon>
        <taxon>Amphibia</taxon>
        <taxon>Batrachia</taxon>
        <taxon>Anura</taxon>
        <taxon>Pipoidea</taxon>
        <taxon>Pipidae</taxon>
        <taxon>Xenopodinae</taxon>
        <taxon>Xenopus</taxon>
        <taxon>Silurana</taxon>
    </lineage>
</organism>
<proteinExistence type="predicted"/>
<dbReference type="Proteomes" id="UP000008143">
    <property type="component" value="Chromosome 4"/>
</dbReference>
<feature type="chain" id="PRO_5035320284" evidence="1">
    <location>
        <begin position="21"/>
        <end position="127"/>
    </location>
</feature>
<dbReference type="AGR" id="Xenbase:XB-GENE-29079463"/>
<feature type="signal peptide" evidence="1">
    <location>
        <begin position="1"/>
        <end position="20"/>
    </location>
</feature>
<dbReference type="Xenbase" id="XB-GENE-29079463">
    <property type="gene designation" value="LOC100488874"/>
</dbReference>
<dbReference type="GeneID" id="100488874"/>
<reference evidence="3" key="1">
    <citation type="submission" date="2025-08" db="UniProtKB">
        <authorList>
            <consortium name="RefSeq"/>
        </authorList>
    </citation>
    <scope>IDENTIFICATION</scope>
    <source>
        <strain evidence="3">Nigerian</strain>
        <tissue evidence="3">Liver and blood</tissue>
    </source>
</reference>
<keyword evidence="1" id="KW-0732">Signal</keyword>
<accession>A0A8J0QLP3</accession>
<evidence type="ECO:0000256" key="1">
    <source>
        <dbReference type="SAM" id="SignalP"/>
    </source>
</evidence>
<evidence type="ECO:0000313" key="4">
    <source>
        <dbReference type="Xenbase" id="XB-GENE-29079463"/>
    </source>
</evidence>
<evidence type="ECO:0000313" key="2">
    <source>
        <dbReference type="Proteomes" id="UP000008143"/>
    </source>
</evidence>
<gene>
    <name evidence="3 4" type="primary">LOC100488874</name>
</gene>
<dbReference type="OrthoDB" id="9898159at2759"/>
<keyword evidence="2" id="KW-1185">Reference proteome</keyword>
<protein>
    <submittedName>
        <fullName evidence="3">Uncharacterized protein LOC100488874 isoform X1</fullName>
    </submittedName>
</protein>
<evidence type="ECO:0000313" key="3">
    <source>
        <dbReference type="RefSeq" id="XP_002932199.1"/>
    </source>
</evidence>
<sequence>MDRMQAVVGLALLWAALALAGEKNSIHEILNKVDKVGEAAEKLTDSEMRRDVLLIREKIKMKIERSQLNHDQLAAANELLAFILRKIRDGKMTLSQVKHFIKFAQSNKLDRLLDTWDKNLLKMKRNV</sequence>
<name>A0A8J0QLP3_XENTR</name>